<feature type="transmembrane region" description="Helical" evidence="11">
    <location>
        <begin position="115"/>
        <end position="134"/>
    </location>
</feature>
<evidence type="ECO:0000256" key="4">
    <source>
        <dbReference type="ARBA" id="ARBA00022692"/>
    </source>
</evidence>
<keyword evidence="7" id="KW-0406">Ion transport</keyword>
<keyword evidence="2" id="KW-0813">Transport</keyword>
<dbReference type="EMBL" id="CAJNOC010001047">
    <property type="protein sequence ID" value="CAF0829910.1"/>
    <property type="molecule type" value="Genomic_DNA"/>
</dbReference>
<proteinExistence type="predicted"/>
<dbReference type="PANTHER" id="PTHR46480:SF1">
    <property type="entry name" value="VOLTAGE-GATED HYDROGEN CHANNEL 1"/>
    <property type="match status" value="1"/>
</dbReference>
<keyword evidence="8 11" id="KW-0472">Membrane</keyword>
<evidence type="ECO:0000256" key="3">
    <source>
        <dbReference type="ARBA" id="ARBA00022475"/>
    </source>
</evidence>
<feature type="coiled-coil region" evidence="10">
    <location>
        <begin position="195"/>
        <end position="222"/>
    </location>
</feature>
<organism evidence="12 13">
    <name type="scientific">Brachionus calyciflorus</name>
    <dbReference type="NCBI Taxonomy" id="104777"/>
    <lineage>
        <taxon>Eukaryota</taxon>
        <taxon>Metazoa</taxon>
        <taxon>Spiralia</taxon>
        <taxon>Gnathifera</taxon>
        <taxon>Rotifera</taxon>
        <taxon>Eurotatoria</taxon>
        <taxon>Monogononta</taxon>
        <taxon>Pseudotrocha</taxon>
        <taxon>Ploima</taxon>
        <taxon>Brachionidae</taxon>
        <taxon>Brachionus</taxon>
    </lineage>
</organism>
<dbReference type="GO" id="GO:0030171">
    <property type="term" value="F:voltage-gated proton channel activity"/>
    <property type="evidence" value="ECO:0007669"/>
    <property type="project" value="InterPro"/>
</dbReference>
<dbReference type="Gene3D" id="1.20.120.350">
    <property type="entry name" value="Voltage-gated potassium channels. Chain C"/>
    <property type="match status" value="1"/>
</dbReference>
<comment type="caution">
    <text evidence="12">The sequence shown here is derived from an EMBL/GenBank/DDBJ whole genome shotgun (WGS) entry which is preliminary data.</text>
</comment>
<evidence type="ECO:0000313" key="12">
    <source>
        <dbReference type="EMBL" id="CAF0829910.1"/>
    </source>
</evidence>
<gene>
    <name evidence="12" type="ORF">OXX778_LOCUS7909</name>
</gene>
<evidence type="ECO:0000256" key="9">
    <source>
        <dbReference type="ARBA" id="ARBA00023303"/>
    </source>
</evidence>
<name>A0A813UYP7_9BILA</name>
<keyword evidence="5" id="KW-0851">Voltage-gated channel</keyword>
<dbReference type="AlphaFoldDB" id="A0A813UYP7"/>
<evidence type="ECO:0000256" key="10">
    <source>
        <dbReference type="SAM" id="Coils"/>
    </source>
</evidence>
<feature type="transmembrane region" description="Helical" evidence="11">
    <location>
        <begin position="59"/>
        <end position="83"/>
    </location>
</feature>
<dbReference type="InterPro" id="IPR031846">
    <property type="entry name" value="Hvcn1"/>
</dbReference>
<evidence type="ECO:0000256" key="2">
    <source>
        <dbReference type="ARBA" id="ARBA00022448"/>
    </source>
</evidence>
<evidence type="ECO:0000256" key="7">
    <source>
        <dbReference type="ARBA" id="ARBA00023065"/>
    </source>
</evidence>
<evidence type="ECO:0000256" key="1">
    <source>
        <dbReference type="ARBA" id="ARBA00004651"/>
    </source>
</evidence>
<keyword evidence="3" id="KW-1003">Cell membrane</keyword>
<keyword evidence="10" id="KW-0175">Coiled coil</keyword>
<comment type="subcellular location">
    <subcellularLocation>
        <location evidence="1">Cell membrane</location>
        <topology evidence="1">Multi-pass membrane protein</topology>
    </subcellularLocation>
</comment>
<keyword evidence="13" id="KW-1185">Reference proteome</keyword>
<evidence type="ECO:0000313" key="13">
    <source>
        <dbReference type="Proteomes" id="UP000663879"/>
    </source>
</evidence>
<reference evidence="12" key="1">
    <citation type="submission" date="2021-02" db="EMBL/GenBank/DDBJ databases">
        <authorList>
            <person name="Nowell W R."/>
        </authorList>
    </citation>
    <scope>NUCLEOTIDE SEQUENCE</scope>
    <source>
        <strain evidence="12">Ploen Becks lab</strain>
    </source>
</reference>
<sequence length="226" mass="26838">MSFGTLEWIEETYDNFNPENDVYELPQHLSSQKNNCQYGYDREITCFQKLKKKINSNKFQIVIILFVFINFGLNILELIFSYLEIFVSENFESKDENFKKSILIVLKNLNNFTKIASIIIQILFVFEIFFKFVLMFGNFKKFFEKCDIFIVLTAFGLNCLLIKSKYHIHTISGLVLLLRLWKLYKIAQSYLIKLEIKHEEKVKSLEDKIKLLQDENLVLNIKASYC</sequence>
<accession>A0A813UYP7</accession>
<evidence type="ECO:0008006" key="14">
    <source>
        <dbReference type="Google" id="ProtNLM"/>
    </source>
</evidence>
<dbReference type="InterPro" id="IPR027359">
    <property type="entry name" value="Volt_channel_dom_sf"/>
</dbReference>
<keyword evidence="6 11" id="KW-1133">Transmembrane helix</keyword>
<evidence type="ECO:0000256" key="11">
    <source>
        <dbReference type="SAM" id="Phobius"/>
    </source>
</evidence>
<evidence type="ECO:0000256" key="6">
    <source>
        <dbReference type="ARBA" id="ARBA00022989"/>
    </source>
</evidence>
<keyword evidence="4 11" id="KW-0812">Transmembrane</keyword>
<keyword evidence="9" id="KW-0407">Ion channel</keyword>
<protein>
    <recommendedName>
        <fullName evidence="14">Voltage-gated hydrogen channel 1</fullName>
    </recommendedName>
</protein>
<dbReference type="GO" id="GO:0005886">
    <property type="term" value="C:plasma membrane"/>
    <property type="evidence" value="ECO:0007669"/>
    <property type="project" value="UniProtKB-SubCell"/>
</dbReference>
<evidence type="ECO:0000256" key="8">
    <source>
        <dbReference type="ARBA" id="ARBA00023136"/>
    </source>
</evidence>
<dbReference type="GO" id="GO:0034702">
    <property type="term" value="C:monoatomic ion channel complex"/>
    <property type="evidence" value="ECO:0007669"/>
    <property type="project" value="UniProtKB-KW"/>
</dbReference>
<evidence type="ECO:0000256" key="5">
    <source>
        <dbReference type="ARBA" id="ARBA00022882"/>
    </source>
</evidence>
<dbReference type="PANTHER" id="PTHR46480">
    <property type="entry name" value="F20B24.22"/>
    <property type="match status" value="1"/>
</dbReference>
<dbReference type="Proteomes" id="UP000663879">
    <property type="component" value="Unassembled WGS sequence"/>
</dbReference>